<keyword evidence="1" id="KW-1133">Transmembrane helix</keyword>
<sequence length="69" mass="7490">MEIRISLAATKRTLTRIAFQTVELQQAVDKRGRKISFSVYIAIANAVTVAVAIAGAVADARCHRYEPGT</sequence>
<evidence type="ECO:0000256" key="1">
    <source>
        <dbReference type="SAM" id="Phobius"/>
    </source>
</evidence>
<comment type="caution">
    <text evidence="2">The sequence shown here is derived from an EMBL/GenBank/DDBJ whole genome shotgun (WGS) entry which is preliminary data.</text>
</comment>
<accession>A0ABR2HMQ4</accession>
<keyword evidence="1" id="KW-0812">Transmembrane</keyword>
<evidence type="ECO:0000313" key="3">
    <source>
        <dbReference type="Proteomes" id="UP001390339"/>
    </source>
</evidence>
<reference evidence="2 3" key="1">
    <citation type="journal article" date="2024" name="IMA Fungus">
        <title>Apiospora arundinis, a panoply of carbohydrate-active enzymes and secondary metabolites.</title>
        <authorList>
            <person name="Sorensen T."/>
            <person name="Petersen C."/>
            <person name="Muurmann A.T."/>
            <person name="Christiansen J.V."/>
            <person name="Brundto M.L."/>
            <person name="Overgaard C.K."/>
            <person name="Boysen A.T."/>
            <person name="Wollenberg R.D."/>
            <person name="Larsen T.O."/>
            <person name="Sorensen J.L."/>
            <person name="Nielsen K.L."/>
            <person name="Sondergaard T.E."/>
        </authorList>
    </citation>
    <scope>NUCLEOTIDE SEQUENCE [LARGE SCALE GENOMIC DNA]</scope>
    <source>
        <strain evidence="2 3">AAU 773</strain>
    </source>
</reference>
<keyword evidence="3" id="KW-1185">Reference proteome</keyword>
<proteinExistence type="predicted"/>
<keyword evidence="1" id="KW-0472">Membrane</keyword>
<name>A0ABR2HMQ4_9PEZI</name>
<gene>
    <name evidence="2" type="ORF">PGQ11_015630</name>
</gene>
<protein>
    <submittedName>
        <fullName evidence="2">Uncharacterized protein</fullName>
    </submittedName>
</protein>
<organism evidence="2 3">
    <name type="scientific">Apiospora arundinis</name>
    <dbReference type="NCBI Taxonomy" id="335852"/>
    <lineage>
        <taxon>Eukaryota</taxon>
        <taxon>Fungi</taxon>
        <taxon>Dikarya</taxon>
        <taxon>Ascomycota</taxon>
        <taxon>Pezizomycotina</taxon>
        <taxon>Sordariomycetes</taxon>
        <taxon>Xylariomycetidae</taxon>
        <taxon>Amphisphaeriales</taxon>
        <taxon>Apiosporaceae</taxon>
        <taxon>Apiospora</taxon>
    </lineage>
</organism>
<evidence type="ECO:0000313" key="2">
    <source>
        <dbReference type="EMBL" id="KAK8849150.1"/>
    </source>
</evidence>
<feature type="transmembrane region" description="Helical" evidence="1">
    <location>
        <begin position="37"/>
        <end position="58"/>
    </location>
</feature>
<dbReference type="Proteomes" id="UP001390339">
    <property type="component" value="Unassembled WGS sequence"/>
</dbReference>
<dbReference type="EMBL" id="JAPCWZ010000010">
    <property type="protein sequence ID" value="KAK8849150.1"/>
    <property type="molecule type" value="Genomic_DNA"/>
</dbReference>